<dbReference type="Gene3D" id="3.40.50.1010">
    <property type="entry name" value="5'-nuclease"/>
    <property type="match status" value="1"/>
</dbReference>
<gene>
    <name evidence="2" type="ORF">HNQ61_005336</name>
</gene>
<dbReference type="EMBL" id="JACHIA010000027">
    <property type="protein sequence ID" value="MBB6073665.1"/>
    <property type="molecule type" value="Genomic_DNA"/>
</dbReference>
<evidence type="ECO:0000313" key="2">
    <source>
        <dbReference type="EMBL" id="MBB6073665.1"/>
    </source>
</evidence>
<dbReference type="CDD" id="cd09874">
    <property type="entry name" value="PIN_MT3492-like"/>
    <property type="match status" value="1"/>
</dbReference>
<dbReference type="SUPFAM" id="SSF88723">
    <property type="entry name" value="PIN domain-like"/>
    <property type="match status" value="1"/>
</dbReference>
<protein>
    <submittedName>
        <fullName evidence="2">Putative nucleic acid-binding protein</fullName>
    </submittedName>
</protein>
<dbReference type="Pfam" id="PF01850">
    <property type="entry name" value="PIN"/>
    <property type="match status" value="1"/>
</dbReference>
<dbReference type="AlphaFoldDB" id="A0A841H5Y2"/>
<dbReference type="RefSeq" id="WP_170035252.1">
    <property type="nucleotide sequence ID" value="NZ_JABDTL010000001.1"/>
</dbReference>
<reference evidence="2 3" key="1">
    <citation type="submission" date="2020-08" db="EMBL/GenBank/DDBJ databases">
        <title>Genomic Encyclopedia of Type Strains, Phase IV (KMG-IV): sequencing the most valuable type-strain genomes for metagenomic binning, comparative biology and taxonomic classification.</title>
        <authorList>
            <person name="Goeker M."/>
        </authorList>
    </citation>
    <scope>NUCLEOTIDE SEQUENCE [LARGE SCALE GENOMIC DNA]</scope>
    <source>
        <strain evidence="2 3">DSM 29007</strain>
    </source>
</reference>
<keyword evidence="3" id="KW-1185">Reference proteome</keyword>
<evidence type="ECO:0000259" key="1">
    <source>
        <dbReference type="Pfam" id="PF01850"/>
    </source>
</evidence>
<comment type="caution">
    <text evidence="2">The sequence shown here is derived from an EMBL/GenBank/DDBJ whole genome shotgun (WGS) entry which is preliminary data.</text>
</comment>
<name>A0A841H5Y2_9BACT</name>
<dbReference type="InterPro" id="IPR002716">
    <property type="entry name" value="PIN_dom"/>
</dbReference>
<dbReference type="InterPro" id="IPR029060">
    <property type="entry name" value="PIN-like_dom_sf"/>
</dbReference>
<proteinExistence type="predicted"/>
<evidence type="ECO:0000313" key="3">
    <source>
        <dbReference type="Proteomes" id="UP000582837"/>
    </source>
</evidence>
<feature type="domain" description="PIN" evidence="1">
    <location>
        <begin position="4"/>
        <end position="149"/>
    </location>
</feature>
<sequence>MKLYFLDSSAIVRLYVVEPGWSTVRELVRGAAADPPRARICACDLALPETISALQQISTGPNAGRRGLSPAAYRRTLPLVRAQMLETEAAVSITASSCIPLAADVVDRRKVRGADAVHIAAALTARETMGTGLPFVFVSGDARQCRAAEEEGLPVCRSEQESRSRRGCSGPGPQTVSARWLLAVSGVQIAWFVVVGIAGGKDAFLTAQEWNAKPGRFECPRRRWVQRLIR</sequence>
<dbReference type="Proteomes" id="UP000582837">
    <property type="component" value="Unassembled WGS sequence"/>
</dbReference>
<accession>A0A841H5Y2</accession>
<organism evidence="2 3">
    <name type="scientific">Longimicrobium terrae</name>
    <dbReference type="NCBI Taxonomy" id="1639882"/>
    <lineage>
        <taxon>Bacteria</taxon>
        <taxon>Pseudomonadati</taxon>
        <taxon>Gemmatimonadota</taxon>
        <taxon>Longimicrobiia</taxon>
        <taxon>Longimicrobiales</taxon>
        <taxon>Longimicrobiaceae</taxon>
        <taxon>Longimicrobium</taxon>
    </lineage>
</organism>